<evidence type="ECO:0000256" key="4">
    <source>
        <dbReference type="ARBA" id="ARBA00022801"/>
    </source>
</evidence>
<comment type="subunit">
    <text evidence="9">Homohexamer. Forms an RuvA(8)-RuvB(12)-Holliday junction (HJ) complex. HJ DNA is sandwiched between 2 RuvA tetramers; dsDNA enters through RuvA and exits via RuvB. An RuvB hexamer assembles on each DNA strand where it exits the tetramer. Each RuvB hexamer is contacted by two RuvA subunits (via domain III) on 2 adjacent RuvB subunits; this complex drives branch migration. In the full resolvosome a probable DNA-RuvA(4)-RuvB(12)-RuvC(2) complex forms which resolves the HJ.</text>
</comment>
<keyword evidence="8 9" id="KW-0234">DNA repair</keyword>
<evidence type="ECO:0000259" key="10">
    <source>
        <dbReference type="SMART" id="SM00382"/>
    </source>
</evidence>
<dbReference type="Proteomes" id="UP000280881">
    <property type="component" value="Unassembled WGS sequence"/>
</dbReference>
<dbReference type="GO" id="GO:0016887">
    <property type="term" value="F:ATP hydrolysis activity"/>
    <property type="evidence" value="ECO:0007669"/>
    <property type="project" value="RHEA"/>
</dbReference>
<sequence length="307" mass="34871">MIERPKRFSEFIGQERVKRVLKVAVESARRREEPLDHVLFYGPPGTGKTTLSTIIAKELDREIKMVSAPTIERKGDLLGILTSLKEGDVLFIDEIHRLNRAVEETLYSAMEDFRVDVVMGGKRTVSIEIPPFTLIGATTRLNLLTPPLRSRFGIVCRLELYTPDEMKEVARRGGEKLKLNLDEEALELLGRCSRGTPRILNQILKRVRDYATVHNWEKVGKKEVEKVLGELGIDSYGLDRLDRKILETIAKVFKGGPVGLTTLATVLKEDPETIENVHEPYLIEMGFIVKTPRGRMLTEKAWAIIKR</sequence>
<dbReference type="GO" id="GO:0000400">
    <property type="term" value="F:four-way junction DNA binding"/>
    <property type="evidence" value="ECO:0007669"/>
    <property type="project" value="UniProtKB-UniRule"/>
</dbReference>
<feature type="binding site" evidence="9">
    <location>
        <position position="161"/>
    </location>
    <ligand>
        <name>ATP</name>
        <dbReference type="ChEBI" id="CHEBI:30616"/>
    </ligand>
</feature>
<comment type="subcellular location">
    <subcellularLocation>
        <location evidence="9">Cytoplasm</location>
    </subcellularLocation>
</comment>
<accession>A0A420W6W0</accession>
<dbReference type="InterPro" id="IPR041445">
    <property type="entry name" value="AAA_lid_4"/>
</dbReference>
<comment type="caution">
    <text evidence="9">Lacks conserved residue(s) required for the propagation of feature annotation.</text>
</comment>
<feature type="binding site" evidence="9">
    <location>
        <position position="290"/>
    </location>
    <ligand>
        <name>DNA</name>
        <dbReference type="ChEBI" id="CHEBI:16991"/>
    </ligand>
</feature>
<comment type="caution">
    <text evidence="11">The sequence shown here is derived from an EMBL/GenBank/DDBJ whole genome shotgun (WGS) entry which is preliminary data.</text>
</comment>
<dbReference type="Pfam" id="PF17864">
    <property type="entry name" value="AAA_lid_4"/>
    <property type="match status" value="1"/>
</dbReference>
<feature type="region of interest" description="Small ATPAse domain (RuvB-S)" evidence="9">
    <location>
        <begin position="162"/>
        <end position="232"/>
    </location>
</feature>
<dbReference type="InterPro" id="IPR003593">
    <property type="entry name" value="AAA+_ATPase"/>
</dbReference>
<dbReference type="PANTHER" id="PTHR42848:SF1">
    <property type="entry name" value="HOLLIDAY JUNCTION BRANCH MIGRATION COMPLEX SUBUNIT RUVB"/>
    <property type="match status" value="1"/>
</dbReference>
<keyword evidence="5 9" id="KW-0067">ATP-binding</keyword>
<keyword evidence="6 9" id="KW-0238">DNA-binding</keyword>
<dbReference type="PANTHER" id="PTHR42848">
    <property type="match status" value="1"/>
</dbReference>
<dbReference type="GO" id="GO:0005524">
    <property type="term" value="F:ATP binding"/>
    <property type="evidence" value="ECO:0007669"/>
    <property type="project" value="UniProtKB-UniRule"/>
</dbReference>
<dbReference type="SMART" id="SM00382">
    <property type="entry name" value="AAA"/>
    <property type="match status" value="1"/>
</dbReference>
<feature type="binding site" evidence="9">
    <location>
        <position position="45"/>
    </location>
    <ligand>
        <name>ATP</name>
        <dbReference type="ChEBI" id="CHEBI:30616"/>
    </ligand>
</feature>
<dbReference type="Gene3D" id="1.10.8.60">
    <property type="match status" value="1"/>
</dbReference>
<dbReference type="EC" id="3.6.4.-" evidence="9"/>
<keyword evidence="11" id="KW-0347">Helicase</keyword>
<dbReference type="Gene3D" id="3.40.50.300">
    <property type="entry name" value="P-loop containing nucleotide triphosphate hydrolases"/>
    <property type="match status" value="1"/>
</dbReference>
<organism evidence="11 12">
    <name type="scientific">Thermovibrio guaymasensis</name>
    <dbReference type="NCBI Taxonomy" id="240167"/>
    <lineage>
        <taxon>Bacteria</taxon>
        <taxon>Pseudomonadati</taxon>
        <taxon>Aquificota</taxon>
        <taxon>Aquificia</taxon>
        <taxon>Desulfurobacteriales</taxon>
        <taxon>Desulfurobacteriaceae</taxon>
        <taxon>Thermovibrio</taxon>
    </lineage>
</organism>
<proteinExistence type="inferred from homology"/>
<feature type="binding site" evidence="9">
    <location>
        <begin position="111"/>
        <end position="113"/>
    </location>
    <ligand>
        <name>ATP</name>
        <dbReference type="ChEBI" id="CHEBI:30616"/>
    </ligand>
</feature>
<keyword evidence="2 9" id="KW-0547">Nucleotide-binding</keyword>
<evidence type="ECO:0000256" key="9">
    <source>
        <dbReference type="HAMAP-Rule" id="MF_00016"/>
    </source>
</evidence>
<keyword evidence="7 9" id="KW-0233">DNA recombination</keyword>
<dbReference type="EMBL" id="RBIE01000002">
    <property type="protein sequence ID" value="RKQ61823.1"/>
    <property type="molecule type" value="Genomic_DNA"/>
</dbReference>
<feature type="binding site" evidence="9">
    <location>
        <position position="2"/>
    </location>
    <ligand>
        <name>ATP</name>
        <dbReference type="ChEBI" id="CHEBI:30616"/>
    </ligand>
</feature>
<dbReference type="InterPro" id="IPR027417">
    <property type="entry name" value="P-loop_NTPase"/>
</dbReference>
<feature type="binding site" evidence="9">
    <location>
        <position position="49"/>
    </location>
    <ligand>
        <name>ATP</name>
        <dbReference type="ChEBI" id="CHEBI:30616"/>
    </ligand>
</feature>
<dbReference type="CDD" id="cd00009">
    <property type="entry name" value="AAA"/>
    <property type="match status" value="1"/>
</dbReference>
<dbReference type="GO" id="GO:0006281">
    <property type="term" value="P:DNA repair"/>
    <property type="evidence" value="ECO:0007669"/>
    <property type="project" value="UniProtKB-UniRule"/>
</dbReference>
<dbReference type="InterPro" id="IPR008823">
    <property type="entry name" value="RuvB_wg_C"/>
</dbReference>
<feature type="binding site" evidence="9">
    <location>
        <position position="4"/>
    </location>
    <ligand>
        <name>ATP</name>
        <dbReference type="ChEBI" id="CHEBI:30616"/>
    </ligand>
</feature>
<evidence type="ECO:0000256" key="7">
    <source>
        <dbReference type="ARBA" id="ARBA00023172"/>
    </source>
</evidence>
<dbReference type="Gene3D" id="1.10.10.10">
    <property type="entry name" value="Winged helix-like DNA-binding domain superfamily/Winged helix DNA-binding domain"/>
    <property type="match status" value="1"/>
</dbReference>
<comment type="function">
    <text evidence="9">The RuvA-RuvB-RuvC complex processes Holliday junction (HJ) DNA during genetic recombination and DNA repair, while the RuvA-RuvB complex plays an important role in the rescue of blocked DNA replication forks via replication fork reversal (RFR). RuvA specifically binds to HJ cruciform DNA, conferring on it an open structure. The RuvB hexamer acts as an ATP-dependent pump, pulling dsDNA into and through the RuvAB complex. RuvB forms 2 homohexamers on either side of HJ DNA bound by 1 or 2 RuvA tetramers; 4 subunits per hexamer contact DNA at a time. Coordinated motions by a converter formed by DNA-disengaged RuvB subunits stimulates ATP hydrolysis and nucleotide exchange. Immobilization of the converter enables RuvB to convert the ATP-contained energy into a lever motion, pulling 2 nucleotides of DNA out of the RuvA tetramer per ATP hydrolyzed, thus driving DNA branch migration. The RuvB motors rotate together with the DNA substrate, which together with the progressing nucleotide cycle form the mechanistic basis for DNA recombination by continuous HJ branch migration. Branch migration allows RuvC to scan DNA until it finds its consensus sequence, where it cleaves and resolves cruciform DNA.</text>
</comment>
<evidence type="ECO:0000256" key="5">
    <source>
        <dbReference type="ARBA" id="ARBA00022840"/>
    </source>
</evidence>
<evidence type="ECO:0000313" key="11">
    <source>
        <dbReference type="EMBL" id="RKQ61823.1"/>
    </source>
</evidence>
<dbReference type="GO" id="GO:0006310">
    <property type="term" value="P:DNA recombination"/>
    <property type="evidence" value="ECO:0007669"/>
    <property type="project" value="UniProtKB-UniRule"/>
</dbReference>
<evidence type="ECO:0000256" key="8">
    <source>
        <dbReference type="ARBA" id="ARBA00023204"/>
    </source>
</evidence>
<dbReference type="HAMAP" id="MF_00016">
    <property type="entry name" value="DNA_HJ_migration_RuvB"/>
    <property type="match status" value="1"/>
</dbReference>
<reference evidence="11 12" key="1">
    <citation type="submission" date="2018-10" db="EMBL/GenBank/DDBJ databases">
        <title>Genomic Encyclopedia of Type Strains, Phase IV (KMG-IV): sequencing the most valuable type-strain genomes for metagenomic binning, comparative biology and taxonomic classification.</title>
        <authorList>
            <person name="Goeker M."/>
        </authorList>
    </citation>
    <scope>NUCLEOTIDE SEQUENCE [LARGE SCALE GENOMIC DNA]</scope>
    <source>
        <strain evidence="11 12">DSM 15521</strain>
    </source>
</reference>
<feature type="binding site" evidence="9">
    <location>
        <position position="295"/>
    </location>
    <ligand>
        <name>DNA</name>
        <dbReference type="ChEBI" id="CHEBI:16991"/>
    </ligand>
</feature>
<dbReference type="InterPro" id="IPR004605">
    <property type="entry name" value="DNA_helicase_Holl-junc_RuvB"/>
</dbReference>
<dbReference type="RefSeq" id="WP_121171201.1">
    <property type="nucleotide sequence ID" value="NZ_RBIE01000002.1"/>
</dbReference>
<dbReference type="InterPro" id="IPR036390">
    <property type="entry name" value="WH_DNA-bd_sf"/>
</dbReference>
<dbReference type="GO" id="GO:0048476">
    <property type="term" value="C:Holliday junction resolvase complex"/>
    <property type="evidence" value="ECO:0007669"/>
    <property type="project" value="UniProtKB-UniRule"/>
</dbReference>
<feature type="binding site" evidence="9">
    <location>
        <position position="198"/>
    </location>
    <ligand>
        <name>ATP</name>
        <dbReference type="ChEBI" id="CHEBI:30616"/>
    </ligand>
</feature>
<dbReference type="GO" id="GO:0005737">
    <property type="term" value="C:cytoplasm"/>
    <property type="evidence" value="ECO:0007669"/>
    <property type="project" value="UniProtKB-SubCell"/>
</dbReference>
<evidence type="ECO:0000256" key="1">
    <source>
        <dbReference type="ARBA" id="ARBA00022490"/>
    </source>
</evidence>
<feature type="binding site" evidence="9">
    <location>
        <position position="50"/>
    </location>
    <ligand>
        <name>ATP</name>
        <dbReference type="ChEBI" id="CHEBI:30616"/>
    </ligand>
</feature>
<dbReference type="NCBIfam" id="TIGR00635">
    <property type="entry name" value="ruvB"/>
    <property type="match status" value="1"/>
</dbReference>
<keyword evidence="12" id="KW-1185">Reference proteome</keyword>
<feature type="region of interest" description="Head domain (RuvB-H)" evidence="9">
    <location>
        <begin position="235"/>
        <end position="307"/>
    </location>
</feature>
<feature type="binding site" evidence="9">
    <location>
        <position position="48"/>
    </location>
    <ligand>
        <name>ATP</name>
        <dbReference type="ChEBI" id="CHEBI:30616"/>
    </ligand>
</feature>
<dbReference type="GO" id="GO:0009378">
    <property type="term" value="F:four-way junction helicase activity"/>
    <property type="evidence" value="ECO:0007669"/>
    <property type="project" value="InterPro"/>
</dbReference>
<dbReference type="InterPro" id="IPR036388">
    <property type="entry name" value="WH-like_DNA-bd_sf"/>
</dbReference>
<comment type="domain">
    <text evidence="9">Has 3 domains, the large (RuvB-L) and small ATPase (RuvB-S) domains and the C-terminal head (RuvB-H) domain. The head domain binds DNA, while the ATPase domains jointly bind ATP, ADP or are empty depending on the state of the subunit in the translocation cycle. During a single DNA translocation step the structure of each domain remains the same, but their relative positions change.</text>
</comment>
<dbReference type="SUPFAM" id="SSF52540">
    <property type="entry name" value="P-loop containing nucleoside triphosphate hydrolases"/>
    <property type="match status" value="1"/>
</dbReference>
<evidence type="ECO:0000256" key="2">
    <source>
        <dbReference type="ARBA" id="ARBA00022741"/>
    </source>
</evidence>
<feature type="binding site" evidence="9">
    <location>
        <position position="49"/>
    </location>
    <ligand>
        <name>Mg(2+)</name>
        <dbReference type="ChEBI" id="CHEBI:18420"/>
    </ligand>
</feature>
<keyword evidence="3 9" id="KW-0227">DNA damage</keyword>
<evidence type="ECO:0000313" key="12">
    <source>
        <dbReference type="Proteomes" id="UP000280881"/>
    </source>
</evidence>
<feature type="binding site" evidence="9">
    <location>
        <position position="151"/>
    </location>
    <ligand>
        <name>ATP</name>
        <dbReference type="ChEBI" id="CHEBI:30616"/>
    </ligand>
</feature>
<dbReference type="NCBIfam" id="NF000868">
    <property type="entry name" value="PRK00080.1"/>
    <property type="match status" value="1"/>
</dbReference>
<feature type="domain" description="AAA+ ATPase" evidence="10">
    <location>
        <begin position="34"/>
        <end position="162"/>
    </location>
</feature>
<comment type="similarity">
    <text evidence="9">Belongs to the RuvB family.</text>
</comment>
<protein>
    <recommendedName>
        <fullName evidence="9">Holliday junction branch migration complex subunit RuvB</fullName>
        <ecNumber evidence="9">3.6.4.-</ecNumber>
    </recommendedName>
</protein>
<evidence type="ECO:0000256" key="6">
    <source>
        <dbReference type="ARBA" id="ARBA00023125"/>
    </source>
</evidence>
<dbReference type="InterPro" id="IPR008824">
    <property type="entry name" value="RuvB-like_N"/>
</dbReference>
<gene>
    <name evidence="9" type="primary">ruvB</name>
    <name evidence="11" type="ORF">C7457_1275</name>
</gene>
<keyword evidence="4 9" id="KW-0378">Hydrolase</keyword>
<dbReference type="Pfam" id="PF05491">
    <property type="entry name" value="WHD_RuvB"/>
    <property type="match status" value="1"/>
</dbReference>
<comment type="catalytic activity">
    <reaction evidence="9">
        <text>ATP + H2O = ADP + phosphate + H(+)</text>
        <dbReference type="Rhea" id="RHEA:13065"/>
        <dbReference type="ChEBI" id="CHEBI:15377"/>
        <dbReference type="ChEBI" id="CHEBI:15378"/>
        <dbReference type="ChEBI" id="CHEBI:30616"/>
        <dbReference type="ChEBI" id="CHEBI:43474"/>
        <dbReference type="ChEBI" id="CHEBI:456216"/>
    </reaction>
</comment>
<evidence type="ECO:0000256" key="3">
    <source>
        <dbReference type="ARBA" id="ARBA00022763"/>
    </source>
</evidence>
<dbReference type="OrthoDB" id="9804478at2"/>
<dbReference type="Pfam" id="PF05496">
    <property type="entry name" value="RuvB_N"/>
    <property type="match status" value="1"/>
</dbReference>
<dbReference type="AlphaFoldDB" id="A0A420W6W0"/>
<dbReference type="SUPFAM" id="SSF46785">
    <property type="entry name" value="Winged helix' DNA-binding domain"/>
    <property type="match status" value="1"/>
</dbReference>
<keyword evidence="1 9" id="KW-0963">Cytoplasm</keyword>
<name>A0A420W6W0_9BACT</name>